<protein>
    <submittedName>
        <fullName evidence="2">F-box protein</fullName>
    </submittedName>
</protein>
<keyword evidence="3" id="KW-1185">Reference proteome</keyword>
<proteinExistence type="predicted"/>
<evidence type="ECO:0000313" key="3">
    <source>
        <dbReference type="Proteomes" id="UP001163823"/>
    </source>
</evidence>
<feature type="chain" id="PRO_5041968179" evidence="1">
    <location>
        <begin position="23"/>
        <end position="337"/>
    </location>
</feature>
<organism evidence="2 3">
    <name type="scientific">Quillaja saponaria</name>
    <name type="common">Soap bark tree</name>
    <dbReference type="NCBI Taxonomy" id="32244"/>
    <lineage>
        <taxon>Eukaryota</taxon>
        <taxon>Viridiplantae</taxon>
        <taxon>Streptophyta</taxon>
        <taxon>Embryophyta</taxon>
        <taxon>Tracheophyta</taxon>
        <taxon>Spermatophyta</taxon>
        <taxon>Magnoliopsida</taxon>
        <taxon>eudicotyledons</taxon>
        <taxon>Gunneridae</taxon>
        <taxon>Pentapetalae</taxon>
        <taxon>rosids</taxon>
        <taxon>fabids</taxon>
        <taxon>Fabales</taxon>
        <taxon>Quillajaceae</taxon>
        <taxon>Quillaja</taxon>
    </lineage>
</organism>
<dbReference type="PANTHER" id="PTHR31215">
    <property type="entry name" value="OS05G0510400 PROTEIN-RELATED"/>
    <property type="match status" value="1"/>
</dbReference>
<comment type="caution">
    <text evidence="2">The sequence shown here is derived from an EMBL/GenBank/DDBJ whole genome shotgun (WGS) entry which is preliminary data.</text>
</comment>
<feature type="signal peptide" evidence="1">
    <location>
        <begin position="1"/>
        <end position="22"/>
    </location>
</feature>
<gene>
    <name evidence="2" type="ORF">O6P43_015289</name>
</gene>
<sequence length="337" mass="38052">MSTVEQTTILSVWLLLSSLIQCDSLVLHIFNSVSDIRTLVHCRAVSKRFNSLVPETQSLLLKVDRVVSSHSDGDSDWVFLTVLVSIFKSIHHFLSAKSIPTRTRPQIYSAAQYLRGFQRIRELEVELPSGELKLETGTVVKWKAQFGRTLRSCVIIGFPPVDDLPEMEFASAGWLKIRVLWTIRVMIAASARHRLLKDVITEHGEVARLVVRDREGEGSVVMDGHGEGVMELVSESWDWESESEKNRRMTTVPSARMKMWYEQRLQLRNGDLVEGATLVVVSPTTTATESKLGTHFREGGDVDLALRLEDFGDVYNEAVQDLLKGRSCLLEMNSFSF</sequence>
<name>A0AAD7LWN4_QUISA</name>
<dbReference type="KEGG" id="qsa:O6P43_015289"/>
<evidence type="ECO:0000256" key="1">
    <source>
        <dbReference type="SAM" id="SignalP"/>
    </source>
</evidence>
<reference evidence="2" key="1">
    <citation type="journal article" date="2023" name="Science">
        <title>Elucidation of the pathway for biosynthesis of saponin adjuvants from the soapbark tree.</title>
        <authorList>
            <person name="Reed J."/>
            <person name="Orme A."/>
            <person name="El-Demerdash A."/>
            <person name="Owen C."/>
            <person name="Martin L.B.B."/>
            <person name="Misra R.C."/>
            <person name="Kikuchi S."/>
            <person name="Rejzek M."/>
            <person name="Martin A.C."/>
            <person name="Harkess A."/>
            <person name="Leebens-Mack J."/>
            <person name="Louveau T."/>
            <person name="Stephenson M.J."/>
            <person name="Osbourn A."/>
        </authorList>
    </citation>
    <scope>NUCLEOTIDE SEQUENCE</scope>
    <source>
        <strain evidence="2">S10</strain>
    </source>
</reference>
<dbReference type="AlphaFoldDB" id="A0AAD7LWN4"/>
<keyword evidence="1" id="KW-0732">Signal</keyword>
<accession>A0AAD7LWN4</accession>
<dbReference type="InterPro" id="IPR044809">
    <property type="entry name" value="AUF1-like"/>
</dbReference>
<dbReference type="Proteomes" id="UP001163823">
    <property type="component" value="Chromosome 6"/>
</dbReference>
<evidence type="ECO:0000313" key="2">
    <source>
        <dbReference type="EMBL" id="KAJ7965693.1"/>
    </source>
</evidence>
<dbReference type="EMBL" id="JARAOO010000006">
    <property type="protein sequence ID" value="KAJ7965693.1"/>
    <property type="molecule type" value="Genomic_DNA"/>
</dbReference>